<comment type="caution">
    <text evidence="1">The sequence shown here is derived from an EMBL/GenBank/DDBJ whole genome shotgun (WGS) entry which is preliminary data.</text>
</comment>
<dbReference type="AlphaFoldDB" id="A0AA39W0W3"/>
<reference evidence="1" key="1">
    <citation type="journal article" date="2022" name="Plant J.">
        <title>Strategies of tolerance reflected in two North American maple genomes.</title>
        <authorList>
            <person name="McEvoy S.L."/>
            <person name="Sezen U.U."/>
            <person name="Trouern-Trend A."/>
            <person name="McMahon S.M."/>
            <person name="Schaberg P.G."/>
            <person name="Yang J."/>
            <person name="Wegrzyn J.L."/>
            <person name="Swenson N.G."/>
        </authorList>
    </citation>
    <scope>NUCLEOTIDE SEQUENCE</scope>
    <source>
        <strain evidence="1">NS2018</strain>
    </source>
</reference>
<gene>
    <name evidence="1" type="ORF">LWI29_034373</name>
</gene>
<organism evidence="1 2">
    <name type="scientific">Acer saccharum</name>
    <name type="common">Sugar maple</name>
    <dbReference type="NCBI Taxonomy" id="4024"/>
    <lineage>
        <taxon>Eukaryota</taxon>
        <taxon>Viridiplantae</taxon>
        <taxon>Streptophyta</taxon>
        <taxon>Embryophyta</taxon>
        <taxon>Tracheophyta</taxon>
        <taxon>Spermatophyta</taxon>
        <taxon>Magnoliopsida</taxon>
        <taxon>eudicotyledons</taxon>
        <taxon>Gunneridae</taxon>
        <taxon>Pentapetalae</taxon>
        <taxon>rosids</taxon>
        <taxon>malvids</taxon>
        <taxon>Sapindales</taxon>
        <taxon>Sapindaceae</taxon>
        <taxon>Hippocastanoideae</taxon>
        <taxon>Acereae</taxon>
        <taxon>Acer</taxon>
    </lineage>
</organism>
<keyword evidence="2" id="KW-1185">Reference proteome</keyword>
<dbReference type="PANTHER" id="PTHR34427:SF5">
    <property type="entry name" value="DUF4283 DOMAIN-CONTAINING PROTEIN"/>
    <property type="match status" value="1"/>
</dbReference>
<dbReference type="EMBL" id="JAUESC010000004">
    <property type="protein sequence ID" value="KAK0598408.1"/>
    <property type="molecule type" value="Genomic_DNA"/>
</dbReference>
<dbReference type="Proteomes" id="UP001168877">
    <property type="component" value="Unassembled WGS sequence"/>
</dbReference>
<reference evidence="1" key="2">
    <citation type="submission" date="2023-06" db="EMBL/GenBank/DDBJ databases">
        <authorList>
            <person name="Swenson N.G."/>
            <person name="Wegrzyn J.L."/>
            <person name="Mcevoy S.L."/>
        </authorList>
    </citation>
    <scope>NUCLEOTIDE SEQUENCE</scope>
    <source>
        <strain evidence="1">NS2018</strain>
        <tissue evidence="1">Leaf</tissue>
    </source>
</reference>
<proteinExistence type="predicted"/>
<name>A0AA39W0W3_ACESA</name>
<evidence type="ECO:0000313" key="2">
    <source>
        <dbReference type="Proteomes" id="UP001168877"/>
    </source>
</evidence>
<evidence type="ECO:0008006" key="3">
    <source>
        <dbReference type="Google" id="ProtNLM"/>
    </source>
</evidence>
<accession>A0AA39W0W3</accession>
<evidence type="ECO:0000313" key="1">
    <source>
        <dbReference type="EMBL" id="KAK0598408.1"/>
    </source>
</evidence>
<protein>
    <recommendedName>
        <fullName evidence="3">DUF4283 domain-containing protein</fullName>
    </recommendedName>
</protein>
<sequence>MVWDNHDNEDGWLSKCAVGILKNFSPVSSVNLRLNSRGFSFSSLYLGDRHILWVFESDFERDFFIKNRFFLDDKFSLISKWDDSFNPQARLVWIDCIGVPLKFWNEAFFHKVGRQLGETVMVEEETLLKKRFDRGRILVLIPLKQSWPDMIKVSAGSGFFNIKISGASLPVDFSWPEKLLRWILSHVQIFVLIWKGKIWQFNLFL</sequence>
<dbReference type="PANTHER" id="PTHR34427">
    <property type="entry name" value="DUF4283 DOMAIN PROTEIN"/>
    <property type="match status" value="1"/>
</dbReference>